<keyword evidence="5" id="KW-0406">Ion transport</keyword>
<keyword evidence="6" id="KW-0472">Membrane</keyword>
<dbReference type="GO" id="GO:0046933">
    <property type="term" value="F:proton-transporting ATP synthase activity, rotational mechanism"/>
    <property type="evidence" value="ECO:0007669"/>
    <property type="project" value="InterPro"/>
</dbReference>
<evidence type="ECO:0000259" key="10">
    <source>
        <dbReference type="Pfam" id="PF02823"/>
    </source>
</evidence>
<evidence type="ECO:0000256" key="3">
    <source>
        <dbReference type="ARBA" id="ARBA00022448"/>
    </source>
</evidence>
<dbReference type="InterPro" id="IPR001469">
    <property type="entry name" value="ATP_synth_F1_dsu/esu"/>
</dbReference>
<evidence type="ECO:0000256" key="1">
    <source>
        <dbReference type="ARBA" id="ARBA00004202"/>
    </source>
</evidence>
<dbReference type="InterPro" id="IPR020547">
    <property type="entry name" value="ATP_synth_F1_esu_C"/>
</dbReference>
<dbReference type="Pfam" id="PF00401">
    <property type="entry name" value="ATP-synt_DE"/>
    <property type="match status" value="1"/>
</dbReference>
<feature type="domain" description="ATP synthase epsilon subunit C-terminal" evidence="9">
    <location>
        <begin position="89"/>
        <end position="132"/>
    </location>
</feature>
<comment type="subcellular location">
    <subcellularLocation>
        <location evidence="1">Cell membrane</location>
        <topology evidence="1">Peripheral membrane protein</topology>
    </subcellularLocation>
</comment>
<dbReference type="NCBIfam" id="NF001847">
    <property type="entry name" value="PRK00571.1-4"/>
    <property type="match status" value="1"/>
</dbReference>
<gene>
    <name evidence="11" type="ORF">MNBD_GAMMA06-2043</name>
</gene>
<keyword evidence="4" id="KW-1003">Cell membrane</keyword>
<dbReference type="Gene3D" id="1.20.5.440">
    <property type="entry name" value="ATP synthase delta/epsilon subunit, C-terminal domain"/>
    <property type="match status" value="1"/>
</dbReference>
<dbReference type="Pfam" id="PF02823">
    <property type="entry name" value="ATP-synt_DE_N"/>
    <property type="match status" value="1"/>
</dbReference>
<proteinExistence type="inferred from homology"/>
<dbReference type="GO" id="GO:0005886">
    <property type="term" value="C:plasma membrane"/>
    <property type="evidence" value="ECO:0007669"/>
    <property type="project" value="UniProtKB-SubCell"/>
</dbReference>
<evidence type="ECO:0000256" key="2">
    <source>
        <dbReference type="ARBA" id="ARBA00005712"/>
    </source>
</evidence>
<evidence type="ECO:0000259" key="9">
    <source>
        <dbReference type="Pfam" id="PF00401"/>
    </source>
</evidence>
<dbReference type="EC" id="3.6.3.14" evidence="11"/>
<dbReference type="NCBIfam" id="TIGR01216">
    <property type="entry name" value="ATP_synt_epsi"/>
    <property type="match status" value="1"/>
</dbReference>
<evidence type="ECO:0000256" key="8">
    <source>
        <dbReference type="ARBA" id="ARBA00023310"/>
    </source>
</evidence>
<dbReference type="EMBL" id="UOFD01000019">
    <property type="protein sequence ID" value="VAW50856.1"/>
    <property type="molecule type" value="Genomic_DNA"/>
</dbReference>
<evidence type="ECO:0000256" key="4">
    <source>
        <dbReference type="ARBA" id="ARBA00022475"/>
    </source>
</evidence>
<dbReference type="PANTHER" id="PTHR13822:SF10">
    <property type="entry name" value="ATP SYNTHASE EPSILON CHAIN, CHLOROPLASTIC"/>
    <property type="match status" value="1"/>
</dbReference>
<dbReference type="GO" id="GO:0016787">
    <property type="term" value="F:hydrolase activity"/>
    <property type="evidence" value="ECO:0007669"/>
    <property type="project" value="UniProtKB-KW"/>
</dbReference>
<protein>
    <submittedName>
        <fullName evidence="11">ATP synthase epsilon chain</fullName>
        <ecNumber evidence="11">3.6.3.14</ecNumber>
    </submittedName>
</protein>
<evidence type="ECO:0000313" key="11">
    <source>
        <dbReference type="EMBL" id="VAW50856.1"/>
    </source>
</evidence>
<keyword evidence="7" id="KW-0139">CF(1)</keyword>
<dbReference type="CDD" id="cd12152">
    <property type="entry name" value="F1-ATPase_delta"/>
    <property type="match status" value="1"/>
</dbReference>
<dbReference type="InterPro" id="IPR020546">
    <property type="entry name" value="ATP_synth_F1_dsu/esu_N"/>
</dbReference>
<keyword evidence="3" id="KW-0813">Transport</keyword>
<organism evidence="11">
    <name type="scientific">hydrothermal vent metagenome</name>
    <dbReference type="NCBI Taxonomy" id="652676"/>
    <lineage>
        <taxon>unclassified sequences</taxon>
        <taxon>metagenomes</taxon>
        <taxon>ecological metagenomes</taxon>
    </lineage>
</organism>
<dbReference type="InterPro" id="IPR036771">
    <property type="entry name" value="ATPsynth_dsu/esu_N"/>
</dbReference>
<dbReference type="Gene3D" id="2.60.15.10">
    <property type="entry name" value="F0F1 ATP synthase delta/epsilon subunit, N-terminal"/>
    <property type="match status" value="1"/>
</dbReference>
<accession>A0A3B0X2L5</accession>
<keyword evidence="11" id="KW-0378">Hydrolase</keyword>
<dbReference type="SUPFAM" id="SSF46604">
    <property type="entry name" value="Epsilon subunit of F1F0-ATP synthase C-terminal domain"/>
    <property type="match status" value="1"/>
</dbReference>
<dbReference type="PANTHER" id="PTHR13822">
    <property type="entry name" value="ATP SYNTHASE DELTA/EPSILON CHAIN"/>
    <property type="match status" value="1"/>
</dbReference>
<reference evidence="11" key="1">
    <citation type="submission" date="2018-06" db="EMBL/GenBank/DDBJ databases">
        <authorList>
            <person name="Zhirakovskaya E."/>
        </authorList>
    </citation>
    <scope>NUCLEOTIDE SEQUENCE</scope>
</reference>
<dbReference type="FunFam" id="2.60.15.10:FF:000001">
    <property type="entry name" value="ATP synthase epsilon chain"/>
    <property type="match status" value="1"/>
</dbReference>
<dbReference type="SUPFAM" id="SSF51344">
    <property type="entry name" value="Epsilon subunit of F1F0-ATP synthase N-terminal domain"/>
    <property type="match status" value="1"/>
</dbReference>
<dbReference type="AlphaFoldDB" id="A0A3B0X2L5"/>
<dbReference type="HAMAP" id="MF_00530">
    <property type="entry name" value="ATP_synth_epsil_bac"/>
    <property type="match status" value="1"/>
</dbReference>
<dbReference type="GO" id="GO:0045259">
    <property type="term" value="C:proton-transporting ATP synthase complex"/>
    <property type="evidence" value="ECO:0007669"/>
    <property type="project" value="UniProtKB-KW"/>
</dbReference>
<evidence type="ECO:0000256" key="7">
    <source>
        <dbReference type="ARBA" id="ARBA00023196"/>
    </source>
</evidence>
<keyword evidence="8" id="KW-0066">ATP synthesis</keyword>
<sequence length="139" mass="14986">MAMTMHINIVSAEAEIFSDTVTEVYAPAEAGEVGIMPRHTQMLTTLKPGVVRVVLQGGEEQSFFVSGGILEVQPHVVTVLSDTALRAADIDESAALEAKTRAEAAMKDKASDMDYAKAKTELLEAVAQIEALKKVRKKK</sequence>
<evidence type="ECO:0000256" key="5">
    <source>
        <dbReference type="ARBA" id="ARBA00023065"/>
    </source>
</evidence>
<name>A0A3B0X2L5_9ZZZZ</name>
<dbReference type="InterPro" id="IPR036794">
    <property type="entry name" value="ATP_F1_dsu/esu_C_sf"/>
</dbReference>
<evidence type="ECO:0000256" key="6">
    <source>
        <dbReference type="ARBA" id="ARBA00023136"/>
    </source>
</evidence>
<feature type="domain" description="ATP synthase F1 complex delta/epsilon subunit N-terminal" evidence="10">
    <location>
        <begin position="5"/>
        <end position="84"/>
    </location>
</feature>
<comment type="similarity">
    <text evidence="2">Belongs to the ATPase epsilon chain family.</text>
</comment>